<evidence type="ECO:0000313" key="1">
    <source>
        <dbReference type="EMBL" id="QVL34352.1"/>
    </source>
</evidence>
<dbReference type="InterPro" id="IPR023214">
    <property type="entry name" value="HAD_sf"/>
</dbReference>
<dbReference type="PRINTS" id="PR00413">
    <property type="entry name" value="HADHALOGNASE"/>
</dbReference>
<evidence type="ECO:0000313" key="2">
    <source>
        <dbReference type="Proteomes" id="UP000676194"/>
    </source>
</evidence>
<accession>A0A8E6BAG0</accession>
<sequence length="218" mass="24290">MNPYRCVLFDFDGTLADSYAAITASVNHVLHYRGKPELPESIVRTKVGFGLQQLMKDLLPDSDPEENAVIYRQHHPSVMFSHTRLLPGAIELLQRLKEEGIPSGVCSNKPQAITRQLVNSLNVAEFFSVVMGPEDVPHPKPAPDMLLAAMHRLSKEKSETLFVGDMTIDLETARAAGVEVWLVATGSHDWDTLEKAHPDRLLNDLNSVRHHLFPVLLA</sequence>
<dbReference type="PANTHER" id="PTHR43434:SF24">
    <property type="entry name" value="HYDROLASE-RELATED"/>
    <property type="match status" value="1"/>
</dbReference>
<protein>
    <submittedName>
        <fullName evidence="1">HAD family hydrolase</fullName>
    </submittedName>
</protein>
<dbReference type="SFLD" id="SFLDG01129">
    <property type="entry name" value="C1.5:_HAD__Beta-PGM__Phosphata"/>
    <property type="match status" value="1"/>
</dbReference>
<dbReference type="RefSeq" id="WP_213499322.1">
    <property type="nucleotide sequence ID" value="NZ_CP074694.1"/>
</dbReference>
<dbReference type="InterPro" id="IPR023198">
    <property type="entry name" value="PGP-like_dom2"/>
</dbReference>
<dbReference type="InterPro" id="IPR006439">
    <property type="entry name" value="HAD-SF_hydro_IA"/>
</dbReference>
<dbReference type="SUPFAM" id="SSF56784">
    <property type="entry name" value="HAD-like"/>
    <property type="match status" value="1"/>
</dbReference>
<dbReference type="InterPro" id="IPR036412">
    <property type="entry name" value="HAD-like_sf"/>
</dbReference>
<proteinExistence type="predicted"/>
<dbReference type="Pfam" id="PF13419">
    <property type="entry name" value="HAD_2"/>
    <property type="match status" value="1"/>
</dbReference>
<dbReference type="NCBIfam" id="TIGR01509">
    <property type="entry name" value="HAD-SF-IA-v3"/>
    <property type="match status" value="1"/>
</dbReference>
<dbReference type="PANTHER" id="PTHR43434">
    <property type="entry name" value="PHOSPHOGLYCOLATE PHOSPHATASE"/>
    <property type="match status" value="1"/>
</dbReference>
<reference evidence="1" key="1">
    <citation type="submission" date="2021-05" db="EMBL/GenBank/DDBJ databases">
        <title>Complete genome sequence of the cellulolytic planctomycete Telmatocola sphagniphila SP2T and characterization of the first cellulase from planctomycetes.</title>
        <authorList>
            <person name="Rakitin A.L."/>
            <person name="Beletsky A.V."/>
            <person name="Naumoff D.G."/>
            <person name="Kulichevskaya I.S."/>
            <person name="Mardanov A.V."/>
            <person name="Ravin N.V."/>
            <person name="Dedysh S.N."/>
        </authorList>
    </citation>
    <scope>NUCLEOTIDE SEQUENCE</scope>
    <source>
        <strain evidence="1">SP2T</strain>
    </source>
</reference>
<gene>
    <name evidence="1" type="ORF">KIH39_10730</name>
</gene>
<dbReference type="Gene3D" id="3.40.50.1000">
    <property type="entry name" value="HAD superfamily/HAD-like"/>
    <property type="match status" value="1"/>
</dbReference>
<dbReference type="GO" id="GO:0005829">
    <property type="term" value="C:cytosol"/>
    <property type="evidence" value="ECO:0007669"/>
    <property type="project" value="TreeGrafter"/>
</dbReference>
<name>A0A8E6BAG0_9BACT</name>
<organism evidence="1 2">
    <name type="scientific">Telmatocola sphagniphila</name>
    <dbReference type="NCBI Taxonomy" id="1123043"/>
    <lineage>
        <taxon>Bacteria</taxon>
        <taxon>Pseudomonadati</taxon>
        <taxon>Planctomycetota</taxon>
        <taxon>Planctomycetia</taxon>
        <taxon>Gemmatales</taxon>
        <taxon>Gemmataceae</taxon>
    </lineage>
</organism>
<dbReference type="NCBIfam" id="TIGR01549">
    <property type="entry name" value="HAD-SF-IA-v1"/>
    <property type="match status" value="1"/>
</dbReference>
<dbReference type="GO" id="GO:0008967">
    <property type="term" value="F:phosphoglycolate phosphatase activity"/>
    <property type="evidence" value="ECO:0007669"/>
    <property type="project" value="TreeGrafter"/>
</dbReference>
<dbReference type="InterPro" id="IPR041492">
    <property type="entry name" value="HAD_2"/>
</dbReference>
<dbReference type="InterPro" id="IPR050155">
    <property type="entry name" value="HAD-like_hydrolase_sf"/>
</dbReference>
<dbReference type="Proteomes" id="UP000676194">
    <property type="component" value="Chromosome"/>
</dbReference>
<dbReference type="GO" id="GO:0006281">
    <property type="term" value="P:DNA repair"/>
    <property type="evidence" value="ECO:0007669"/>
    <property type="project" value="TreeGrafter"/>
</dbReference>
<dbReference type="AlphaFoldDB" id="A0A8E6BAG0"/>
<dbReference type="Gene3D" id="1.10.150.240">
    <property type="entry name" value="Putative phosphatase, domain 2"/>
    <property type="match status" value="1"/>
</dbReference>
<keyword evidence="1" id="KW-0378">Hydrolase</keyword>
<dbReference type="SFLD" id="SFLDG01135">
    <property type="entry name" value="C1.5.6:_HAD__Beta-PGM__Phospha"/>
    <property type="match status" value="1"/>
</dbReference>
<dbReference type="KEGG" id="tsph:KIH39_10730"/>
<dbReference type="EMBL" id="CP074694">
    <property type="protein sequence ID" value="QVL34352.1"/>
    <property type="molecule type" value="Genomic_DNA"/>
</dbReference>
<keyword evidence="2" id="KW-1185">Reference proteome</keyword>
<dbReference type="SFLD" id="SFLDS00003">
    <property type="entry name" value="Haloacid_Dehalogenase"/>
    <property type="match status" value="1"/>
</dbReference>